<dbReference type="SUPFAM" id="SSF50630">
    <property type="entry name" value="Acid proteases"/>
    <property type="match status" value="1"/>
</dbReference>
<dbReference type="InterPro" id="IPR021109">
    <property type="entry name" value="Peptidase_aspartic_dom_sf"/>
</dbReference>
<dbReference type="Proteomes" id="UP001208570">
    <property type="component" value="Unassembled WGS sequence"/>
</dbReference>
<feature type="non-terminal residue" evidence="1">
    <location>
        <position position="1"/>
    </location>
</feature>
<dbReference type="AlphaFoldDB" id="A0AAD9J533"/>
<comment type="caution">
    <text evidence="1">The sequence shown here is derived from an EMBL/GenBank/DDBJ whole genome shotgun (WGS) entry which is preliminary data.</text>
</comment>
<dbReference type="CDD" id="cd00303">
    <property type="entry name" value="retropepsin_like"/>
    <property type="match status" value="1"/>
</dbReference>
<sequence length="140" mass="15501">IWETVVPVNSVNKPLVTVIINNLAVKVLVETGSSINLLDKETFKSLKKHPMQSKELNLVIPYAGRPMNIRGKFSAVIRGNNATVSSTVYVTCEGKGNLLIYEIAILIGYVPEICTVNKVRESISEKTTNRYSKITVQKPL</sequence>
<evidence type="ECO:0000313" key="2">
    <source>
        <dbReference type="Proteomes" id="UP001208570"/>
    </source>
</evidence>
<gene>
    <name evidence="1" type="ORF">LSH36_616g02079</name>
</gene>
<organism evidence="1 2">
    <name type="scientific">Paralvinella palmiformis</name>
    <dbReference type="NCBI Taxonomy" id="53620"/>
    <lineage>
        <taxon>Eukaryota</taxon>
        <taxon>Metazoa</taxon>
        <taxon>Spiralia</taxon>
        <taxon>Lophotrochozoa</taxon>
        <taxon>Annelida</taxon>
        <taxon>Polychaeta</taxon>
        <taxon>Sedentaria</taxon>
        <taxon>Canalipalpata</taxon>
        <taxon>Terebellida</taxon>
        <taxon>Terebelliformia</taxon>
        <taxon>Alvinellidae</taxon>
        <taxon>Paralvinella</taxon>
    </lineage>
</organism>
<name>A0AAD9J533_9ANNE</name>
<evidence type="ECO:0000313" key="1">
    <source>
        <dbReference type="EMBL" id="KAK2146312.1"/>
    </source>
</evidence>
<accession>A0AAD9J533</accession>
<dbReference type="Gene3D" id="2.40.70.10">
    <property type="entry name" value="Acid Proteases"/>
    <property type="match status" value="1"/>
</dbReference>
<proteinExistence type="predicted"/>
<protein>
    <submittedName>
        <fullName evidence="1">Uncharacterized protein</fullName>
    </submittedName>
</protein>
<dbReference type="EMBL" id="JAODUP010000616">
    <property type="protein sequence ID" value="KAK2146312.1"/>
    <property type="molecule type" value="Genomic_DNA"/>
</dbReference>
<reference evidence="1" key="1">
    <citation type="journal article" date="2023" name="Mol. Biol. Evol.">
        <title>Third-Generation Sequencing Reveals the Adaptive Role of the Epigenome in Three Deep-Sea Polychaetes.</title>
        <authorList>
            <person name="Perez M."/>
            <person name="Aroh O."/>
            <person name="Sun Y."/>
            <person name="Lan Y."/>
            <person name="Juniper S.K."/>
            <person name="Young C.R."/>
            <person name="Angers B."/>
            <person name="Qian P.Y."/>
        </authorList>
    </citation>
    <scope>NUCLEOTIDE SEQUENCE</scope>
    <source>
        <strain evidence="1">P08H-3</strain>
    </source>
</reference>
<keyword evidence="2" id="KW-1185">Reference proteome</keyword>